<gene>
    <name evidence="2" type="ORF">Acr_18g0008850</name>
</gene>
<dbReference type="EMBL" id="BJWL01000018">
    <property type="protein sequence ID" value="GFZ06715.1"/>
    <property type="molecule type" value="Genomic_DNA"/>
</dbReference>
<sequence>MSNNADGDPPSPEGSPLADALPLIQIKLPEVDETIVSTHSSEVAFYEATFQAGVLPRAILGSWGSKSPKIVEHPKSCYNKLPVLTKIEQQRFDQFLDSLEQGQTYLIKVILSSRSFLKSFALDSRKMASSGGDNAGDKLAGGATQVASDKVESHHSRDDPPQEEGTSANPEAVLGLKVSMMENLAAIEKLLEGVIPLADRGRWKNWISTERSQSFLMSSVRYFGDGFDSILTLTSKTWGSMPSWLRKMKRIKRS</sequence>
<evidence type="ECO:0000256" key="1">
    <source>
        <dbReference type="SAM" id="MobiDB-lite"/>
    </source>
</evidence>
<name>A0A7J0G7E0_9ERIC</name>
<feature type="compositionally biased region" description="Basic and acidic residues" evidence="1">
    <location>
        <begin position="149"/>
        <end position="160"/>
    </location>
</feature>
<dbReference type="Proteomes" id="UP000585474">
    <property type="component" value="Unassembled WGS sequence"/>
</dbReference>
<comment type="caution">
    <text evidence="2">The sequence shown here is derived from an EMBL/GenBank/DDBJ whole genome shotgun (WGS) entry which is preliminary data.</text>
</comment>
<reference evidence="2 3" key="1">
    <citation type="submission" date="2019-07" db="EMBL/GenBank/DDBJ databases">
        <title>De Novo Assembly of kiwifruit Actinidia rufa.</title>
        <authorList>
            <person name="Sugita-Konishi S."/>
            <person name="Sato K."/>
            <person name="Mori E."/>
            <person name="Abe Y."/>
            <person name="Kisaki G."/>
            <person name="Hamano K."/>
            <person name="Suezawa K."/>
            <person name="Otani M."/>
            <person name="Fukuda T."/>
            <person name="Manabe T."/>
            <person name="Gomi K."/>
            <person name="Tabuchi M."/>
            <person name="Akimitsu K."/>
            <person name="Kataoka I."/>
        </authorList>
    </citation>
    <scope>NUCLEOTIDE SEQUENCE [LARGE SCALE GENOMIC DNA]</scope>
    <source>
        <strain evidence="3">cv. Fuchu</strain>
    </source>
</reference>
<feature type="region of interest" description="Disordered" evidence="1">
    <location>
        <begin position="130"/>
        <end position="168"/>
    </location>
</feature>
<dbReference type="AlphaFoldDB" id="A0A7J0G7E0"/>
<keyword evidence="3" id="KW-1185">Reference proteome</keyword>
<protein>
    <submittedName>
        <fullName evidence="2">Uncharacterized protein</fullName>
    </submittedName>
</protein>
<evidence type="ECO:0000313" key="2">
    <source>
        <dbReference type="EMBL" id="GFZ06715.1"/>
    </source>
</evidence>
<dbReference type="OrthoDB" id="1750978at2759"/>
<accession>A0A7J0G7E0</accession>
<organism evidence="2 3">
    <name type="scientific">Actinidia rufa</name>
    <dbReference type="NCBI Taxonomy" id="165716"/>
    <lineage>
        <taxon>Eukaryota</taxon>
        <taxon>Viridiplantae</taxon>
        <taxon>Streptophyta</taxon>
        <taxon>Embryophyta</taxon>
        <taxon>Tracheophyta</taxon>
        <taxon>Spermatophyta</taxon>
        <taxon>Magnoliopsida</taxon>
        <taxon>eudicotyledons</taxon>
        <taxon>Gunneridae</taxon>
        <taxon>Pentapetalae</taxon>
        <taxon>asterids</taxon>
        <taxon>Ericales</taxon>
        <taxon>Actinidiaceae</taxon>
        <taxon>Actinidia</taxon>
    </lineage>
</organism>
<proteinExistence type="predicted"/>
<evidence type="ECO:0000313" key="3">
    <source>
        <dbReference type="Proteomes" id="UP000585474"/>
    </source>
</evidence>